<evidence type="ECO:0000313" key="3">
    <source>
        <dbReference type="Proteomes" id="UP001372338"/>
    </source>
</evidence>
<reference evidence="2 3" key="1">
    <citation type="submission" date="2024-01" db="EMBL/GenBank/DDBJ databases">
        <title>The genomes of 5 underutilized Papilionoideae crops provide insights into root nodulation and disease resistanc.</title>
        <authorList>
            <person name="Yuan L."/>
        </authorList>
    </citation>
    <scope>NUCLEOTIDE SEQUENCE [LARGE SCALE GENOMIC DNA]</scope>
    <source>
        <strain evidence="2">ZHUSHIDOU_FW_LH</strain>
        <tissue evidence="2">Leaf</tissue>
    </source>
</reference>
<keyword evidence="1" id="KW-0812">Transmembrane</keyword>
<sequence>MSRVLFSFPSFVPLTVKIATSSLSLSLSHSFHFSRFALSYSAFYSKTLITHFPFFSSPFLSNTFFIFLFLNKFPKAKDFHFRLQIARSFCEDVKKVLCWKKKNFFTEQGIGITAPKARTRDKPM</sequence>
<organism evidence="2 3">
    <name type="scientific">Crotalaria pallida</name>
    <name type="common">Smooth rattlebox</name>
    <name type="synonym">Crotalaria striata</name>
    <dbReference type="NCBI Taxonomy" id="3830"/>
    <lineage>
        <taxon>Eukaryota</taxon>
        <taxon>Viridiplantae</taxon>
        <taxon>Streptophyta</taxon>
        <taxon>Embryophyta</taxon>
        <taxon>Tracheophyta</taxon>
        <taxon>Spermatophyta</taxon>
        <taxon>Magnoliopsida</taxon>
        <taxon>eudicotyledons</taxon>
        <taxon>Gunneridae</taxon>
        <taxon>Pentapetalae</taxon>
        <taxon>rosids</taxon>
        <taxon>fabids</taxon>
        <taxon>Fabales</taxon>
        <taxon>Fabaceae</taxon>
        <taxon>Papilionoideae</taxon>
        <taxon>50 kb inversion clade</taxon>
        <taxon>genistoids sensu lato</taxon>
        <taxon>core genistoids</taxon>
        <taxon>Crotalarieae</taxon>
        <taxon>Crotalaria</taxon>
    </lineage>
</organism>
<gene>
    <name evidence="2" type="ORF">RIF29_31691</name>
</gene>
<protein>
    <submittedName>
        <fullName evidence="2">Uncharacterized protein</fullName>
    </submittedName>
</protein>
<feature type="transmembrane region" description="Helical" evidence="1">
    <location>
        <begin position="48"/>
        <end position="70"/>
    </location>
</feature>
<keyword evidence="1" id="KW-0472">Membrane</keyword>
<comment type="caution">
    <text evidence="2">The sequence shown here is derived from an EMBL/GenBank/DDBJ whole genome shotgun (WGS) entry which is preliminary data.</text>
</comment>
<dbReference type="AlphaFoldDB" id="A0AAN9EHY2"/>
<keyword evidence="1" id="KW-1133">Transmembrane helix</keyword>
<name>A0AAN9EHY2_CROPI</name>
<keyword evidence="3" id="KW-1185">Reference proteome</keyword>
<evidence type="ECO:0000256" key="1">
    <source>
        <dbReference type="SAM" id="Phobius"/>
    </source>
</evidence>
<dbReference type="EMBL" id="JAYWIO010000006">
    <property type="protein sequence ID" value="KAK7257607.1"/>
    <property type="molecule type" value="Genomic_DNA"/>
</dbReference>
<dbReference type="Proteomes" id="UP001372338">
    <property type="component" value="Unassembled WGS sequence"/>
</dbReference>
<proteinExistence type="predicted"/>
<accession>A0AAN9EHY2</accession>
<evidence type="ECO:0000313" key="2">
    <source>
        <dbReference type="EMBL" id="KAK7257607.1"/>
    </source>
</evidence>